<accession>E4RWR3</accession>
<dbReference type="KEGG" id="lby:Lbys_0457"/>
<gene>
    <name evidence="2" type="ordered locus">Lbys_0457</name>
</gene>
<sequence>MIPIEGNTWGKSPEVEIDHRGIKQWKDGRGELYFFSKEQGQAEIIFYSKGPVDIQVSFQGATKHLKFSGEQSLGVFPIDQVGYHSLVMEGNAESLQGVEVKGIETTFVKDEFYWGRRGPSVHFTYSMPEENVEWLYNEVTVPEGEDVIGSYFMANGFAEGYFGIQVNSEEERRILFSVWSPYQTDDPNAIPEDQRITLLKKGKGVYTGEFGNEGSGGQSFKKHMWKAGLTYSFLTRIRPSEVTGSTEYTSYFKDAETGKWELIASFRRPKTSTYAKRFHSFLENFITETGDQPRKVLFGNTWVRTVNGEWRELTRARFTADATARKGNRLDYTGGAEGPYFYLKNCGFFYAPVELNTVFDREASGKIPQIIMEDLER</sequence>
<dbReference type="Proteomes" id="UP000007435">
    <property type="component" value="Chromosome"/>
</dbReference>
<evidence type="ECO:0000313" key="3">
    <source>
        <dbReference type="Proteomes" id="UP000007435"/>
    </source>
</evidence>
<protein>
    <recommendedName>
        <fullName evidence="1">DUF5077 domain-containing protein</fullName>
    </recommendedName>
</protein>
<dbReference type="Pfam" id="PF16871">
    <property type="entry name" value="DUF5077"/>
    <property type="match status" value="1"/>
</dbReference>
<feature type="domain" description="DUF5077" evidence="1">
    <location>
        <begin position="2"/>
        <end position="93"/>
    </location>
</feature>
<dbReference type="eggNOG" id="COG4932">
    <property type="taxonomic scope" value="Bacteria"/>
</dbReference>
<dbReference type="HOGENOM" id="CLU_032971_0_0_10"/>
<dbReference type="Pfam" id="PF11958">
    <property type="entry name" value="DUF3472"/>
    <property type="match status" value="1"/>
</dbReference>
<reference evidence="2 3" key="2">
    <citation type="journal article" date="2011" name="Stand. Genomic Sci.">
        <title>Complete genome sequence of Leadbetterella byssophila type strain (4M15).</title>
        <authorList>
            <person name="Abt B."/>
            <person name="Teshima H."/>
            <person name="Lucas S."/>
            <person name="Lapidus A."/>
            <person name="Del Rio T.G."/>
            <person name="Nolan M."/>
            <person name="Tice H."/>
            <person name="Cheng J.F."/>
            <person name="Pitluck S."/>
            <person name="Liolios K."/>
            <person name="Pagani I."/>
            <person name="Ivanova N."/>
            <person name="Mavromatis K."/>
            <person name="Pati A."/>
            <person name="Tapia R."/>
            <person name="Han C."/>
            <person name="Goodwin L."/>
            <person name="Chen A."/>
            <person name="Palaniappan K."/>
            <person name="Land M."/>
            <person name="Hauser L."/>
            <person name="Chang Y.J."/>
            <person name="Jeffries C.D."/>
            <person name="Rohde M."/>
            <person name="Goker M."/>
            <person name="Tindall B.J."/>
            <person name="Detter J.C."/>
            <person name="Woyke T."/>
            <person name="Bristow J."/>
            <person name="Eisen J.A."/>
            <person name="Markowitz V."/>
            <person name="Hugenholtz P."/>
            <person name="Klenk H.P."/>
            <person name="Kyrpides N.C."/>
        </authorList>
    </citation>
    <scope>NUCLEOTIDE SEQUENCE [LARGE SCALE GENOMIC DNA]</scope>
    <source>
        <strain evidence="3">DSM 17132 / JCM 16389 / KACC 11308 / NBRC 106382 / 4M15</strain>
    </source>
</reference>
<reference key="1">
    <citation type="submission" date="2010-11" db="EMBL/GenBank/DDBJ databases">
        <title>The complete genome of Leadbetterella byssophila DSM 17132.</title>
        <authorList>
            <consortium name="US DOE Joint Genome Institute (JGI-PGF)"/>
            <person name="Lucas S."/>
            <person name="Copeland A."/>
            <person name="Lapidus A."/>
            <person name="Glavina del Rio T."/>
            <person name="Dalin E."/>
            <person name="Tice H."/>
            <person name="Bruce D."/>
            <person name="Goodwin L."/>
            <person name="Pitluck S."/>
            <person name="Kyrpides N."/>
            <person name="Mavromatis K."/>
            <person name="Ivanova N."/>
            <person name="Teshima H."/>
            <person name="Brettin T."/>
            <person name="Detter J.C."/>
            <person name="Han C."/>
            <person name="Tapia R."/>
            <person name="Land M."/>
            <person name="Hauser L."/>
            <person name="Markowitz V."/>
            <person name="Cheng J.-F."/>
            <person name="Hugenholtz P."/>
            <person name="Woyke T."/>
            <person name="Wu D."/>
            <person name="Tindall B."/>
            <person name="Pomrenke H.G."/>
            <person name="Brambilla E."/>
            <person name="Klenk H.-P."/>
            <person name="Eisen J.A."/>
        </authorList>
    </citation>
    <scope>NUCLEOTIDE SEQUENCE [LARGE SCALE GENOMIC DNA]</scope>
    <source>
        <strain>DSM 17132</strain>
    </source>
</reference>
<evidence type="ECO:0000313" key="2">
    <source>
        <dbReference type="EMBL" id="ADQ16232.1"/>
    </source>
</evidence>
<dbReference type="InterPro" id="IPR031712">
    <property type="entry name" value="DUF5077"/>
</dbReference>
<dbReference type="AlphaFoldDB" id="E4RWR3"/>
<proteinExistence type="predicted"/>
<dbReference type="InterPro" id="IPR021862">
    <property type="entry name" value="DUF3472"/>
</dbReference>
<dbReference type="EMBL" id="CP002305">
    <property type="protein sequence ID" value="ADQ16232.1"/>
    <property type="molecule type" value="Genomic_DNA"/>
</dbReference>
<dbReference type="OrthoDB" id="6014523at2"/>
<dbReference type="STRING" id="649349.Lbys_0457"/>
<organism evidence="2 3">
    <name type="scientific">Leadbetterella byssophila (strain DSM 17132 / JCM 16389 / KACC 11308 / NBRC 106382 / 4M15)</name>
    <dbReference type="NCBI Taxonomy" id="649349"/>
    <lineage>
        <taxon>Bacteria</taxon>
        <taxon>Pseudomonadati</taxon>
        <taxon>Bacteroidota</taxon>
        <taxon>Cytophagia</taxon>
        <taxon>Cytophagales</taxon>
        <taxon>Leadbetterellaceae</taxon>
        <taxon>Leadbetterella</taxon>
    </lineage>
</organism>
<keyword evidence="3" id="KW-1185">Reference proteome</keyword>
<evidence type="ECO:0000259" key="1">
    <source>
        <dbReference type="Pfam" id="PF16871"/>
    </source>
</evidence>
<name>E4RWR3_LEAB4</name>